<feature type="compositionally biased region" description="Basic residues" evidence="1">
    <location>
        <begin position="72"/>
        <end position="82"/>
    </location>
</feature>
<name>A0AAD9M392_9PEZI</name>
<comment type="caution">
    <text evidence="2">The sequence shown here is derived from an EMBL/GenBank/DDBJ whole genome shotgun (WGS) entry which is preliminary data.</text>
</comment>
<evidence type="ECO:0000256" key="1">
    <source>
        <dbReference type="SAM" id="MobiDB-lite"/>
    </source>
</evidence>
<dbReference type="Proteomes" id="UP001232148">
    <property type="component" value="Unassembled WGS sequence"/>
</dbReference>
<reference evidence="2" key="1">
    <citation type="submission" date="2021-06" db="EMBL/GenBank/DDBJ databases">
        <title>Comparative genomics, transcriptomics and evolutionary studies reveal genomic signatures of adaptation to plant cell wall in hemibiotrophic fungi.</title>
        <authorList>
            <consortium name="DOE Joint Genome Institute"/>
            <person name="Baroncelli R."/>
            <person name="Diaz J.F."/>
            <person name="Benocci T."/>
            <person name="Peng M."/>
            <person name="Battaglia E."/>
            <person name="Haridas S."/>
            <person name="Andreopoulos W."/>
            <person name="Labutti K."/>
            <person name="Pangilinan J."/>
            <person name="Floch G.L."/>
            <person name="Makela M.R."/>
            <person name="Henrissat B."/>
            <person name="Grigoriev I.V."/>
            <person name="Crouch J.A."/>
            <person name="De Vries R.P."/>
            <person name="Sukno S.A."/>
            <person name="Thon M.R."/>
        </authorList>
    </citation>
    <scope>NUCLEOTIDE SEQUENCE</scope>
    <source>
        <strain evidence="2">MAFF235873</strain>
    </source>
</reference>
<evidence type="ECO:0000313" key="2">
    <source>
        <dbReference type="EMBL" id="KAK2030312.1"/>
    </source>
</evidence>
<proteinExistence type="predicted"/>
<dbReference type="EMBL" id="MU842853">
    <property type="protein sequence ID" value="KAK2030312.1"/>
    <property type="molecule type" value="Genomic_DNA"/>
</dbReference>
<evidence type="ECO:0000313" key="3">
    <source>
        <dbReference type="Proteomes" id="UP001232148"/>
    </source>
</evidence>
<dbReference type="AlphaFoldDB" id="A0AAD9M392"/>
<gene>
    <name evidence="2" type="ORF">LX32DRAFT_332279</name>
</gene>
<protein>
    <submittedName>
        <fullName evidence="2">Uncharacterized protein</fullName>
    </submittedName>
</protein>
<accession>A0AAD9M392</accession>
<feature type="compositionally biased region" description="Low complexity" evidence="1">
    <location>
        <begin position="62"/>
        <end position="71"/>
    </location>
</feature>
<sequence>MADTGCVHVRDWKGSWLFRIVGWCGVLPMDECCWLTAGDDNILHWCSRSLPLFPSLVSEGASSSSSIGISRSRSRSRSRSKRPPPACPGRYVCIYLPAYFTLGTCLYLPTY</sequence>
<keyword evidence="3" id="KW-1185">Reference proteome</keyword>
<feature type="region of interest" description="Disordered" evidence="1">
    <location>
        <begin position="58"/>
        <end position="88"/>
    </location>
</feature>
<organism evidence="2 3">
    <name type="scientific">Colletotrichum zoysiae</name>
    <dbReference type="NCBI Taxonomy" id="1216348"/>
    <lineage>
        <taxon>Eukaryota</taxon>
        <taxon>Fungi</taxon>
        <taxon>Dikarya</taxon>
        <taxon>Ascomycota</taxon>
        <taxon>Pezizomycotina</taxon>
        <taxon>Sordariomycetes</taxon>
        <taxon>Hypocreomycetidae</taxon>
        <taxon>Glomerellales</taxon>
        <taxon>Glomerellaceae</taxon>
        <taxon>Colletotrichum</taxon>
        <taxon>Colletotrichum graminicola species complex</taxon>
    </lineage>
</organism>